<name>A0AC58T2X4_TOBAC</name>
<dbReference type="Proteomes" id="UP000790787">
    <property type="component" value="Chromosome 17"/>
</dbReference>
<protein>
    <submittedName>
        <fullName evidence="2">Uncharacterized protein LOC142171774</fullName>
    </submittedName>
</protein>
<accession>A0AC58T2X4</accession>
<reference evidence="2" key="2">
    <citation type="submission" date="2025-08" db="UniProtKB">
        <authorList>
            <consortium name="RefSeq"/>
        </authorList>
    </citation>
    <scope>IDENTIFICATION</scope>
    <source>
        <tissue evidence="2">Leaf</tissue>
    </source>
</reference>
<sequence>MEPISLSCASGTKQNMQVQVNVHVKTPIQTIHDLVTHNVALLVIDKTLMVQLYYADEGEDESTTGNFKNVAREANISPRASAKVGKKSEKQAQNKEASQPLRADQHAKRAQFSCHCIDGTISELKPHTKIWLFVDANVEGELIMDTAKHVTVNVFHHDIGQHVMMTSVYAKCTTLEWLDLWDNLYYLASDTEMPWMVGGDFKVILHEDEKIGCLLVYPPEYEDFAFCISSSGLFDLRYKESPFTWWNRRPNVECIFKRLDRTLHKLKNVNVALYKWSNVTFGDIFMQLSILEDIVKVKELLFEEEPTIANRINQFTKKGDPIDFAFLDNVPSMVTVEQNMELCRYLTLEEIKGAIFELSGDSVSGPDGFTGKFYQDCWEIIGFDIHNIEIVTDIRLRAKPANVMIKLDMAKAYDRVSWNQASGFFKSTRGVKQGDPLSPLLFMLSAEVLSRSLNKMFEDKDFIGFGMPKWSEPLNHLTYADDTIIFASTQPESLKKAVRDATGFARWEFSFTNLGCPIFYTRRSKYYYNDLIEKVKAKLHSWKRKLLSFGGEATLITSVLQSMPVHMLSMLDPTNNVIEHLHKMFERFFLSTNEEGRSRHWASWQKLCLPKEEVGLGFRYLHDVYRDLFAKLWWRFRTTKSLWSNFMCKKYCKK</sequence>
<evidence type="ECO:0000313" key="1">
    <source>
        <dbReference type="Proteomes" id="UP000790787"/>
    </source>
</evidence>
<proteinExistence type="predicted"/>
<gene>
    <name evidence="2" type="primary">LOC142171774</name>
</gene>
<dbReference type="RefSeq" id="XP_075091576.1">
    <property type="nucleotide sequence ID" value="XM_075235475.1"/>
</dbReference>
<evidence type="ECO:0000313" key="2">
    <source>
        <dbReference type="RefSeq" id="XP_075091576.1"/>
    </source>
</evidence>
<reference evidence="1" key="1">
    <citation type="journal article" date="2014" name="Nat. Commun.">
        <title>The tobacco genome sequence and its comparison with those of tomato and potato.</title>
        <authorList>
            <person name="Sierro N."/>
            <person name="Battey J.N."/>
            <person name="Ouadi S."/>
            <person name="Bakaher N."/>
            <person name="Bovet L."/>
            <person name="Willig A."/>
            <person name="Goepfert S."/>
            <person name="Peitsch M.C."/>
            <person name="Ivanov N.V."/>
        </authorList>
    </citation>
    <scope>NUCLEOTIDE SEQUENCE [LARGE SCALE GENOMIC DNA]</scope>
</reference>
<organism evidence="1 2">
    <name type="scientific">Nicotiana tabacum</name>
    <name type="common">Common tobacco</name>
    <dbReference type="NCBI Taxonomy" id="4097"/>
    <lineage>
        <taxon>Eukaryota</taxon>
        <taxon>Viridiplantae</taxon>
        <taxon>Streptophyta</taxon>
        <taxon>Embryophyta</taxon>
        <taxon>Tracheophyta</taxon>
        <taxon>Spermatophyta</taxon>
        <taxon>Magnoliopsida</taxon>
        <taxon>eudicotyledons</taxon>
        <taxon>Gunneridae</taxon>
        <taxon>Pentapetalae</taxon>
        <taxon>asterids</taxon>
        <taxon>lamiids</taxon>
        <taxon>Solanales</taxon>
        <taxon>Solanaceae</taxon>
        <taxon>Nicotianoideae</taxon>
        <taxon>Nicotianeae</taxon>
        <taxon>Nicotiana</taxon>
    </lineage>
</organism>
<keyword evidence="1" id="KW-1185">Reference proteome</keyword>